<dbReference type="HOGENOM" id="CLU_070764_7_2_7"/>
<comment type="caution">
    <text evidence="4">The sequence shown here is derived from an EMBL/GenBank/DDBJ whole genome shotgun (WGS) entry which is preliminary data.</text>
</comment>
<dbReference type="SUPFAM" id="SSF55469">
    <property type="entry name" value="FMN-dependent nitroreductase-like"/>
    <property type="match status" value="1"/>
</dbReference>
<gene>
    <name evidence="4" type="ORF">ETSY1_08140</name>
</gene>
<dbReference type="Pfam" id="PF00881">
    <property type="entry name" value="Nitroreductase"/>
    <property type="match status" value="1"/>
</dbReference>
<accession>W4LTP4</accession>
<protein>
    <submittedName>
        <fullName evidence="4">Nitroreductase</fullName>
    </submittedName>
</protein>
<organism evidence="4 5">
    <name type="scientific">Entotheonella factor</name>
    <dbReference type="NCBI Taxonomy" id="1429438"/>
    <lineage>
        <taxon>Bacteria</taxon>
        <taxon>Pseudomonadati</taxon>
        <taxon>Nitrospinota/Tectimicrobiota group</taxon>
        <taxon>Candidatus Tectimicrobiota</taxon>
        <taxon>Candidatus Entotheonellia</taxon>
        <taxon>Candidatus Entotheonellales</taxon>
        <taxon>Candidatus Entotheonellaceae</taxon>
        <taxon>Candidatus Entotheonella</taxon>
    </lineage>
</organism>
<keyword evidence="5" id="KW-1185">Reference proteome</keyword>
<dbReference type="InterPro" id="IPR029479">
    <property type="entry name" value="Nitroreductase"/>
</dbReference>
<name>W4LTP4_ENTF1</name>
<evidence type="ECO:0000256" key="2">
    <source>
        <dbReference type="ARBA" id="ARBA00023002"/>
    </source>
</evidence>
<dbReference type="GO" id="GO:0016491">
    <property type="term" value="F:oxidoreductase activity"/>
    <property type="evidence" value="ECO:0007669"/>
    <property type="project" value="UniProtKB-KW"/>
</dbReference>
<reference evidence="4 5" key="1">
    <citation type="journal article" date="2014" name="Nature">
        <title>An environmental bacterial taxon with a large and distinct metabolic repertoire.</title>
        <authorList>
            <person name="Wilson M.C."/>
            <person name="Mori T."/>
            <person name="Ruckert C."/>
            <person name="Uria A.R."/>
            <person name="Helf M.J."/>
            <person name="Takada K."/>
            <person name="Gernert C."/>
            <person name="Steffens U.A."/>
            <person name="Heycke N."/>
            <person name="Schmitt S."/>
            <person name="Rinke C."/>
            <person name="Helfrich E.J."/>
            <person name="Brachmann A.O."/>
            <person name="Gurgui C."/>
            <person name="Wakimoto T."/>
            <person name="Kracht M."/>
            <person name="Crusemann M."/>
            <person name="Hentschel U."/>
            <person name="Abe I."/>
            <person name="Matsunaga S."/>
            <person name="Kalinowski J."/>
            <person name="Takeyama H."/>
            <person name="Piel J."/>
        </authorList>
    </citation>
    <scope>NUCLEOTIDE SEQUENCE [LARGE SCALE GENOMIC DNA]</scope>
    <source>
        <strain evidence="5">TSY1</strain>
    </source>
</reference>
<dbReference type="PATRIC" id="fig|1429438.4.peg.1730"/>
<comment type="similarity">
    <text evidence="1">Belongs to the nitroreductase family.</text>
</comment>
<sequence>MELYEVMRTTFSAREFTDDPLPDETLYKILDHARFASSGGNRQGWHVIIVRDQGTRDQLSALTEPAAKRYIAQMQAGESPWNSIDPPSVSAETIAQTPAPNRLTEPVRKAAVVLVVCVDLKLVASMDQNLDRVGVISGGSVYPFVWNVLLAARHEGYGGTLTTLAVAQEPKLQALLGIPSHVAVAAVIPMGKPVKQLTKLRRGAVSEFTHVERWDGGPLQA</sequence>
<evidence type="ECO:0000313" key="5">
    <source>
        <dbReference type="Proteomes" id="UP000019141"/>
    </source>
</evidence>
<dbReference type="Proteomes" id="UP000019141">
    <property type="component" value="Unassembled WGS sequence"/>
</dbReference>
<dbReference type="PANTHER" id="PTHR43673">
    <property type="entry name" value="NAD(P)H NITROREDUCTASE YDGI-RELATED"/>
    <property type="match status" value="1"/>
</dbReference>
<keyword evidence="2" id="KW-0560">Oxidoreductase</keyword>
<dbReference type="Gene3D" id="3.40.109.10">
    <property type="entry name" value="NADH Oxidase"/>
    <property type="match status" value="1"/>
</dbReference>
<proteinExistence type="inferred from homology"/>
<dbReference type="EMBL" id="AZHW01000255">
    <property type="protein sequence ID" value="ETX01245.1"/>
    <property type="molecule type" value="Genomic_DNA"/>
</dbReference>
<evidence type="ECO:0000313" key="4">
    <source>
        <dbReference type="EMBL" id="ETX01245.1"/>
    </source>
</evidence>
<dbReference type="InterPro" id="IPR000415">
    <property type="entry name" value="Nitroreductase-like"/>
</dbReference>
<dbReference type="PANTHER" id="PTHR43673:SF10">
    <property type="entry name" value="NADH DEHYDROGENASE_NAD(P)H NITROREDUCTASE XCC3605-RELATED"/>
    <property type="match status" value="1"/>
</dbReference>
<dbReference type="CDD" id="cd02062">
    <property type="entry name" value="Nitro_FMN_reductase"/>
    <property type="match status" value="1"/>
</dbReference>
<feature type="domain" description="Nitroreductase" evidence="3">
    <location>
        <begin position="11"/>
        <end position="192"/>
    </location>
</feature>
<evidence type="ECO:0000259" key="3">
    <source>
        <dbReference type="Pfam" id="PF00881"/>
    </source>
</evidence>
<dbReference type="AlphaFoldDB" id="W4LTP4"/>
<evidence type="ECO:0000256" key="1">
    <source>
        <dbReference type="ARBA" id="ARBA00007118"/>
    </source>
</evidence>